<dbReference type="PANTHER" id="PTHR11735:SF11">
    <property type="entry name" value="TRNA THREONYLCARBAMOYLADENOSINE BIOSYNTHESIS PROTEIN TSAB"/>
    <property type="match status" value="1"/>
</dbReference>
<sequence length="230" mass="23581">MNVLSIETATEHGSVALLAGGALLSRRIHGAANHSEAVLRDVRAVLAEAGLAATQLDAVAFGAGPGAFTGLRLGCGVAQGIALGADLGVAAVCSLQALALQVPAPRVLVATDARMGEMYHATYELDGDGLPVALNGPCCDAPGAFELPPGDWFAAGSAFAAWPEELEARTLGRLTGCRPDLVPRADEVARLGAAMALRKELVAAEYALPLYVRDKVAFTTAERLARGGRA</sequence>
<evidence type="ECO:0000313" key="3">
    <source>
        <dbReference type="Proteomes" id="UP001597158"/>
    </source>
</evidence>
<dbReference type="PANTHER" id="PTHR11735">
    <property type="entry name" value="TRNA N6-ADENOSINE THREONYLCARBAMOYLTRANSFERASE"/>
    <property type="match status" value="1"/>
</dbReference>
<dbReference type="Pfam" id="PF00814">
    <property type="entry name" value="TsaD"/>
    <property type="match status" value="1"/>
</dbReference>
<accession>A0ABW3WC49</accession>
<dbReference type="EC" id="2.3.1.234" evidence="2"/>
<comment type="caution">
    <text evidence="2">The sequence shown here is derived from an EMBL/GenBank/DDBJ whole genome shotgun (WGS) entry which is preliminary data.</text>
</comment>
<dbReference type="InterPro" id="IPR043129">
    <property type="entry name" value="ATPase_NBD"/>
</dbReference>
<dbReference type="Proteomes" id="UP001597158">
    <property type="component" value="Unassembled WGS sequence"/>
</dbReference>
<dbReference type="SUPFAM" id="SSF53067">
    <property type="entry name" value="Actin-like ATPase domain"/>
    <property type="match status" value="2"/>
</dbReference>
<dbReference type="InterPro" id="IPR022496">
    <property type="entry name" value="T6A_TsaB"/>
</dbReference>
<keyword evidence="2" id="KW-0808">Transferase</keyword>
<proteinExistence type="predicted"/>
<protein>
    <submittedName>
        <fullName evidence="2">tRNA (Adenosine(37)-N6)-threonylcarbamoyltransferase complex dimerization subunit type 1 TsaB</fullName>
        <ecNumber evidence="2">2.3.1.234</ecNumber>
    </submittedName>
</protein>
<dbReference type="CDD" id="cd24032">
    <property type="entry name" value="ASKHA_NBD_TsaB"/>
    <property type="match status" value="1"/>
</dbReference>
<dbReference type="Gene3D" id="3.30.420.40">
    <property type="match status" value="2"/>
</dbReference>
<keyword evidence="3" id="KW-1185">Reference proteome</keyword>
<dbReference type="EMBL" id="JBHTMC010000013">
    <property type="protein sequence ID" value="MFD1263415.1"/>
    <property type="molecule type" value="Genomic_DNA"/>
</dbReference>
<dbReference type="InterPro" id="IPR000905">
    <property type="entry name" value="Gcp-like_dom"/>
</dbReference>
<feature type="domain" description="Gcp-like" evidence="1">
    <location>
        <begin position="31"/>
        <end position="146"/>
    </location>
</feature>
<gene>
    <name evidence="2" type="primary">tsaB</name>
    <name evidence="2" type="ORF">ACFQ4M_07440</name>
</gene>
<evidence type="ECO:0000313" key="2">
    <source>
        <dbReference type="EMBL" id="MFD1263415.1"/>
    </source>
</evidence>
<dbReference type="NCBIfam" id="TIGR03725">
    <property type="entry name" value="T6A_YeaZ"/>
    <property type="match status" value="1"/>
</dbReference>
<keyword evidence="2" id="KW-0012">Acyltransferase</keyword>
<dbReference type="GO" id="GO:0061711">
    <property type="term" value="F:tRNA N(6)-L-threonylcarbamoyladenine synthase activity"/>
    <property type="evidence" value="ECO:0007669"/>
    <property type="project" value="UniProtKB-EC"/>
</dbReference>
<reference evidence="3" key="1">
    <citation type="journal article" date="2019" name="Int. J. Syst. Evol. Microbiol.">
        <title>The Global Catalogue of Microorganisms (GCM) 10K type strain sequencing project: providing services to taxonomists for standard genome sequencing and annotation.</title>
        <authorList>
            <consortium name="The Broad Institute Genomics Platform"/>
            <consortium name="The Broad Institute Genome Sequencing Center for Infectious Disease"/>
            <person name="Wu L."/>
            <person name="Ma J."/>
        </authorList>
    </citation>
    <scope>NUCLEOTIDE SEQUENCE [LARGE SCALE GENOMIC DNA]</scope>
    <source>
        <strain evidence="3">CCUG 48884</strain>
    </source>
</reference>
<name>A0ABW3WC49_9RHOO</name>
<dbReference type="RefSeq" id="WP_002937479.1">
    <property type="nucleotide sequence ID" value="NZ_JARQZE010000007.1"/>
</dbReference>
<evidence type="ECO:0000259" key="1">
    <source>
        <dbReference type="Pfam" id="PF00814"/>
    </source>
</evidence>
<organism evidence="2 3">
    <name type="scientific">Thauera mechernichensis</name>
    <dbReference type="NCBI Taxonomy" id="82788"/>
    <lineage>
        <taxon>Bacteria</taxon>
        <taxon>Pseudomonadati</taxon>
        <taxon>Pseudomonadota</taxon>
        <taxon>Betaproteobacteria</taxon>
        <taxon>Rhodocyclales</taxon>
        <taxon>Zoogloeaceae</taxon>
        <taxon>Thauera</taxon>
    </lineage>
</organism>